<evidence type="ECO:0000313" key="3">
    <source>
        <dbReference type="EMBL" id="EXI65501.1"/>
    </source>
</evidence>
<name>A0A011MSI7_9PROT</name>
<dbReference type="InterPro" id="IPR002201">
    <property type="entry name" value="Glyco_trans_9"/>
</dbReference>
<dbReference type="GO" id="GO:0005829">
    <property type="term" value="C:cytosol"/>
    <property type="evidence" value="ECO:0007669"/>
    <property type="project" value="TreeGrafter"/>
</dbReference>
<gene>
    <name evidence="3" type="ORF">AW08_03172</name>
</gene>
<proteinExistence type="predicted"/>
<keyword evidence="2" id="KW-0808">Transferase</keyword>
<evidence type="ECO:0000256" key="2">
    <source>
        <dbReference type="ARBA" id="ARBA00022679"/>
    </source>
</evidence>
<evidence type="ECO:0000313" key="4">
    <source>
        <dbReference type="Proteomes" id="UP000020218"/>
    </source>
</evidence>
<dbReference type="Proteomes" id="UP000020218">
    <property type="component" value="Unassembled WGS sequence"/>
</dbReference>
<sequence length="334" mass="36302">MSARSARQGVLVVQPLPGIGDMVWHLPHLLAIARHEPEGRVSVLTKRRSLADQLLSEIPEIAEIHWLERNPGRHDGWRGFLHLVGDLRRGRYRKLWILHDSGRYLLAGWLAGIPRRAGIASGWQRLLLSDRPAEPVPRHLHTVERADWLLRGLSLDLRRRLPLLTAGASQRSAIRSRFAACPRPWLALGIGSSEASRQWGTDNFSALVAALLGRWGGSCFLLGGQAERDMAERIMQVGDASTTIVTLIQQPLQEVIALLAEAQVFIGNDTGMLNLAAACGTASVGLFGHPLSAWVAGSSPCIHPVYPESGLSHQGVGSIRVAAVLAAVERTGIA</sequence>
<comment type="caution">
    <text evidence="3">The sequence shown here is derived from an EMBL/GenBank/DDBJ whole genome shotgun (WGS) entry which is preliminary data.</text>
</comment>
<keyword evidence="1" id="KW-0328">Glycosyltransferase</keyword>
<dbReference type="PATRIC" id="fig|1454001.3.peg.3217"/>
<keyword evidence="4" id="KW-1185">Reference proteome</keyword>
<protein>
    <submittedName>
        <fullName evidence="3">Lipopolysaccharide core biosynthesis protein</fullName>
    </submittedName>
</protein>
<dbReference type="PANTHER" id="PTHR30160">
    <property type="entry name" value="TETRAACYLDISACCHARIDE 4'-KINASE-RELATED"/>
    <property type="match status" value="1"/>
</dbReference>
<dbReference type="CDD" id="cd03789">
    <property type="entry name" value="GT9_LPS_heptosyltransferase"/>
    <property type="match status" value="1"/>
</dbReference>
<dbReference type="AlphaFoldDB" id="A0A011MSI7"/>
<dbReference type="Pfam" id="PF01075">
    <property type="entry name" value="Glyco_transf_9"/>
    <property type="match status" value="1"/>
</dbReference>
<dbReference type="InterPro" id="IPR051199">
    <property type="entry name" value="LPS_LOS_Heptosyltrfase"/>
</dbReference>
<evidence type="ECO:0000256" key="1">
    <source>
        <dbReference type="ARBA" id="ARBA00022676"/>
    </source>
</evidence>
<dbReference type="GO" id="GO:0008713">
    <property type="term" value="F:ADP-heptose-lipopolysaccharide heptosyltransferase activity"/>
    <property type="evidence" value="ECO:0007669"/>
    <property type="project" value="TreeGrafter"/>
</dbReference>
<dbReference type="STRING" id="1454001.AW08_03172"/>
<dbReference type="GO" id="GO:0009244">
    <property type="term" value="P:lipopolysaccharide core region biosynthetic process"/>
    <property type="evidence" value="ECO:0007669"/>
    <property type="project" value="TreeGrafter"/>
</dbReference>
<organism evidence="3 4">
    <name type="scientific">Candidatus Accumulibacter adjunctus</name>
    <dbReference type="NCBI Taxonomy" id="1454001"/>
    <lineage>
        <taxon>Bacteria</taxon>
        <taxon>Pseudomonadati</taxon>
        <taxon>Pseudomonadota</taxon>
        <taxon>Betaproteobacteria</taxon>
        <taxon>Candidatus Accumulibacter</taxon>
    </lineage>
</organism>
<dbReference type="EMBL" id="JFAX01000022">
    <property type="protein sequence ID" value="EXI65501.1"/>
    <property type="molecule type" value="Genomic_DNA"/>
</dbReference>
<dbReference type="Gene3D" id="3.40.50.2000">
    <property type="entry name" value="Glycogen Phosphorylase B"/>
    <property type="match status" value="2"/>
</dbReference>
<reference evidence="3" key="1">
    <citation type="submission" date="2014-02" db="EMBL/GenBank/DDBJ databases">
        <title>Expanding our view of genomic diversity in Candidatus Accumulibacter clades.</title>
        <authorList>
            <person name="Skennerton C.T."/>
            <person name="Barr J.J."/>
            <person name="Slater F.R."/>
            <person name="Bond P.L."/>
            <person name="Tyson G.W."/>
        </authorList>
    </citation>
    <scope>NUCLEOTIDE SEQUENCE [LARGE SCALE GENOMIC DNA]</scope>
</reference>
<dbReference type="SUPFAM" id="SSF53756">
    <property type="entry name" value="UDP-Glycosyltransferase/glycogen phosphorylase"/>
    <property type="match status" value="1"/>
</dbReference>
<accession>A0A011MSI7</accession>